<dbReference type="InterPro" id="IPR050640">
    <property type="entry name" value="Bact_2-comp_sensor_kinase"/>
</dbReference>
<protein>
    <submittedName>
        <fullName evidence="4">Uncharacterized membrane-anchored protein YhcB (DUF1043 family)</fullName>
    </submittedName>
</protein>
<keyword evidence="1" id="KW-0175">Coiled coil</keyword>
<evidence type="ECO:0000313" key="4">
    <source>
        <dbReference type="EMBL" id="MBB5205875.1"/>
    </source>
</evidence>
<evidence type="ECO:0000256" key="2">
    <source>
        <dbReference type="SAM" id="Phobius"/>
    </source>
</evidence>
<dbReference type="Proteomes" id="UP000554837">
    <property type="component" value="Unassembled WGS sequence"/>
</dbReference>
<keyword evidence="2" id="KW-0472">Membrane</keyword>
<evidence type="ECO:0000259" key="3">
    <source>
        <dbReference type="Pfam" id="PF06580"/>
    </source>
</evidence>
<dbReference type="OrthoDB" id="2514702at2"/>
<dbReference type="InterPro" id="IPR010559">
    <property type="entry name" value="Sig_transdc_His_kin_internal"/>
</dbReference>
<feature type="coiled-coil region" evidence="1">
    <location>
        <begin position="142"/>
        <end position="170"/>
    </location>
</feature>
<dbReference type="GO" id="GO:0016020">
    <property type="term" value="C:membrane"/>
    <property type="evidence" value="ECO:0007669"/>
    <property type="project" value="InterPro"/>
</dbReference>
<keyword evidence="2" id="KW-0812">Transmembrane</keyword>
<dbReference type="PANTHER" id="PTHR34220">
    <property type="entry name" value="SENSOR HISTIDINE KINASE YPDA"/>
    <property type="match status" value="1"/>
</dbReference>
<dbReference type="Pfam" id="PF06580">
    <property type="entry name" value="His_kinase"/>
    <property type="match status" value="1"/>
</dbReference>
<dbReference type="EMBL" id="JACHHO010000006">
    <property type="protein sequence ID" value="MBB5205875.1"/>
    <property type="molecule type" value="Genomic_DNA"/>
</dbReference>
<dbReference type="InterPro" id="IPR036890">
    <property type="entry name" value="HATPase_C_sf"/>
</dbReference>
<evidence type="ECO:0000313" key="5">
    <source>
        <dbReference type="Proteomes" id="UP000554837"/>
    </source>
</evidence>
<feature type="transmembrane region" description="Helical" evidence="2">
    <location>
        <begin position="78"/>
        <end position="105"/>
    </location>
</feature>
<feature type="transmembrane region" description="Helical" evidence="2">
    <location>
        <begin position="47"/>
        <end position="66"/>
    </location>
</feature>
<feature type="transmembrane region" description="Helical" evidence="2">
    <location>
        <begin position="12"/>
        <end position="32"/>
    </location>
</feature>
<name>A0A840S634_9BURK</name>
<dbReference type="AlphaFoldDB" id="A0A840S634"/>
<sequence length="354" mass="40048">MHRPTLPPLRRWLPHYLGLLLGLGLLLSLAAWQDYRQAGGQQHWEPFLWEFSSVAWVGPLALLIHLTIGRMRDLAWPWLLLGALGFNLLHVSGMFALRFAVYSLLDQPYQPDPLPDLLLYEGAKDLVSFGLIVGISRGIWAVQQANLQAQELERTRRELAEAKLARLSEQVQPHFLFNSLNLIAEVMHQDVERADRLLCDLAQLLRQSLAAQERGLHRLEDELALVTPFLHLMQTRFGAERLQVQIDVSPEARACMLPALLLLAPVENVIKHDVARHQGRVQVQLSARRVLDRLHIQLDNDGVDQPPPVDGGLGLRNLRERLAAHYGDLARVDFGPADRGMRLRLELPASRDLA</sequence>
<reference evidence="4 5" key="1">
    <citation type="submission" date="2020-08" db="EMBL/GenBank/DDBJ databases">
        <title>Genomic Encyclopedia of Type Strains, Phase IV (KMG-IV): sequencing the most valuable type-strain genomes for metagenomic binning, comparative biology and taxonomic classification.</title>
        <authorList>
            <person name="Goeker M."/>
        </authorList>
    </citation>
    <scope>NUCLEOTIDE SEQUENCE [LARGE SCALE GENOMIC DNA]</scope>
    <source>
        <strain evidence="4 5">DSM 23958</strain>
    </source>
</reference>
<dbReference type="PANTHER" id="PTHR34220:SF9">
    <property type="entry name" value="SIGNAL TRANSDUCTION HISTIDINE KINASE INTERNAL REGION DOMAIN-CONTAINING PROTEIN"/>
    <property type="match status" value="1"/>
</dbReference>
<gene>
    <name evidence="4" type="ORF">HNQ51_003206</name>
</gene>
<dbReference type="Gene3D" id="3.30.565.10">
    <property type="entry name" value="Histidine kinase-like ATPase, C-terminal domain"/>
    <property type="match status" value="1"/>
</dbReference>
<dbReference type="RefSeq" id="WP_138856115.1">
    <property type="nucleotide sequence ID" value="NZ_CP040709.1"/>
</dbReference>
<evidence type="ECO:0000256" key="1">
    <source>
        <dbReference type="SAM" id="Coils"/>
    </source>
</evidence>
<feature type="domain" description="Signal transduction histidine kinase internal region" evidence="3">
    <location>
        <begin position="162"/>
        <end position="239"/>
    </location>
</feature>
<organism evidence="4 5">
    <name type="scientific">Inhella inkyongensis</name>
    <dbReference type="NCBI Taxonomy" id="392593"/>
    <lineage>
        <taxon>Bacteria</taxon>
        <taxon>Pseudomonadati</taxon>
        <taxon>Pseudomonadota</taxon>
        <taxon>Betaproteobacteria</taxon>
        <taxon>Burkholderiales</taxon>
        <taxon>Sphaerotilaceae</taxon>
        <taxon>Inhella</taxon>
    </lineage>
</organism>
<dbReference type="SUPFAM" id="SSF55874">
    <property type="entry name" value="ATPase domain of HSP90 chaperone/DNA topoisomerase II/histidine kinase"/>
    <property type="match status" value="1"/>
</dbReference>
<comment type="caution">
    <text evidence="4">The sequence shown here is derived from an EMBL/GenBank/DDBJ whole genome shotgun (WGS) entry which is preliminary data.</text>
</comment>
<dbReference type="GO" id="GO:0000155">
    <property type="term" value="F:phosphorelay sensor kinase activity"/>
    <property type="evidence" value="ECO:0007669"/>
    <property type="project" value="InterPro"/>
</dbReference>
<accession>A0A840S634</accession>
<proteinExistence type="predicted"/>
<keyword evidence="5" id="KW-1185">Reference proteome</keyword>
<keyword evidence="2" id="KW-1133">Transmembrane helix</keyword>